<dbReference type="PANTHER" id="PTHR31673">
    <property type="entry name" value="PROTEIN COBRA"/>
    <property type="match status" value="1"/>
</dbReference>
<organism evidence="9 10">
    <name type="scientific">Brassica napus</name>
    <name type="common">Rape</name>
    <dbReference type="NCBI Taxonomy" id="3708"/>
    <lineage>
        <taxon>Eukaryota</taxon>
        <taxon>Viridiplantae</taxon>
        <taxon>Streptophyta</taxon>
        <taxon>Embryophyta</taxon>
        <taxon>Tracheophyta</taxon>
        <taxon>Spermatophyta</taxon>
        <taxon>Magnoliopsida</taxon>
        <taxon>eudicotyledons</taxon>
        <taxon>Gunneridae</taxon>
        <taxon>Pentapetalae</taxon>
        <taxon>rosids</taxon>
        <taxon>malvids</taxon>
        <taxon>Brassicales</taxon>
        <taxon>Brassicaceae</taxon>
        <taxon>Brassiceae</taxon>
        <taxon>Brassica</taxon>
    </lineage>
</organism>
<gene>
    <name evidence="9" type="ORF">HID58_049736</name>
</gene>
<evidence type="ECO:0000313" key="10">
    <source>
        <dbReference type="Proteomes" id="UP000824890"/>
    </source>
</evidence>
<keyword evidence="7" id="KW-0472">Membrane</keyword>
<sequence length="297" mass="33890">MKWDVMSWTPDRYVAVVTMFNFQKYRHIPSPGWTLGWKWAKKEVIWSMVGAQTTEQVQRNITCTYSQFLAQRTPTCCVSLSSFYNKTIVGCPTCTCGCQNNKTESGACLDPDTPHLASVVSPPTKKGTVLPPLVQCTRHLCPIRVHWHWRVKITITNFNYRLNYSQWNMVAQHPNLDNIPQIFSFNYKSLTPYAGLSKTNSLYCSLSPLSVDDTAGPFGNVQSEILFRKDQATFTFEKGWAFPRRIYFNGDNCVMPPPDTYPFLPNGGFRQQFSVFSAVLLPVLLFFLFSTLSGIRK</sequence>
<protein>
    <recommendedName>
        <fullName evidence="8">COBRA C-terminal domain-containing protein</fullName>
    </recommendedName>
</protein>
<comment type="similarity">
    <text evidence="2">Belongs to the COBRA family.</text>
</comment>
<keyword evidence="10" id="KW-1185">Reference proteome</keyword>
<evidence type="ECO:0000259" key="8">
    <source>
        <dbReference type="Pfam" id="PF25079"/>
    </source>
</evidence>
<dbReference type="PIRSF" id="PIRSF038122">
    <property type="entry name" value="COBRA"/>
    <property type="match status" value="1"/>
</dbReference>
<keyword evidence="6" id="KW-0449">Lipoprotein</keyword>
<comment type="subcellular location">
    <subcellularLocation>
        <location evidence="1">Cell membrane</location>
        <topology evidence="1">Lipid-anchor</topology>
        <topology evidence="1">GPI-anchor</topology>
    </subcellularLocation>
</comment>
<feature type="domain" description="COBRA C-terminal" evidence="8">
    <location>
        <begin position="75"/>
        <end position="262"/>
    </location>
</feature>
<accession>A0ABQ8B619</accession>
<dbReference type="InterPro" id="IPR056900">
    <property type="entry name" value="COB_C"/>
</dbReference>
<keyword evidence="3" id="KW-0336">GPI-anchor</keyword>
<dbReference type="PANTHER" id="PTHR31673:SF61">
    <property type="entry name" value="PROTEIN COBRA"/>
    <property type="match status" value="1"/>
</dbReference>
<evidence type="ECO:0000256" key="5">
    <source>
        <dbReference type="ARBA" id="ARBA00023180"/>
    </source>
</evidence>
<dbReference type="InterPro" id="IPR006918">
    <property type="entry name" value="COBRA_pln"/>
</dbReference>
<keyword evidence="7" id="KW-1133">Transmembrane helix</keyword>
<keyword evidence="5" id="KW-0325">Glycoprotein</keyword>
<evidence type="ECO:0000256" key="4">
    <source>
        <dbReference type="ARBA" id="ARBA00022729"/>
    </source>
</evidence>
<feature type="transmembrane region" description="Helical" evidence="7">
    <location>
        <begin position="273"/>
        <end position="295"/>
    </location>
</feature>
<feature type="non-terminal residue" evidence="9">
    <location>
        <position position="297"/>
    </location>
</feature>
<evidence type="ECO:0000256" key="2">
    <source>
        <dbReference type="ARBA" id="ARBA00005507"/>
    </source>
</evidence>
<name>A0ABQ8B619_BRANA</name>
<dbReference type="Pfam" id="PF25079">
    <property type="entry name" value="COB_C"/>
    <property type="match status" value="1"/>
</dbReference>
<keyword evidence="7" id="KW-0812">Transmembrane</keyword>
<proteinExistence type="inferred from homology"/>
<evidence type="ECO:0000256" key="6">
    <source>
        <dbReference type="ARBA" id="ARBA00023288"/>
    </source>
</evidence>
<evidence type="ECO:0000313" key="9">
    <source>
        <dbReference type="EMBL" id="KAH0900168.1"/>
    </source>
</evidence>
<evidence type="ECO:0000256" key="3">
    <source>
        <dbReference type="ARBA" id="ARBA00022622"/>
    </source>
</evidence>
<evidence type="ECO:0000256" key="1">
    <source>
        <dbReference type="ARBA" id="ARBA00004609"/>
    </source>
</evidence>
<evidence type="ECO:0000256" key="7">
    <source>
        <dbReference type="SAM" id="Phobius"/>
    </source>
</evidence>
<comment type="caution">
    <text evidence="9">The sequence shown here is derived from an EMBL/GenBank/DDBJ whole genome shotgun (WGS) entry which is preliminary data.</text>
</comment>
<keyword evidence="4" id="KW-0732">Signal</keyword>
<dbReference type="EMBL" id="JAGKQM010000012">
    <property type="protein sequence ID" value="KAH0900168.1"/>
    <property type="molecule type" value="Genomic_DNA"/>
</dbReference>
<dbReference type="Proteomes" id="UP000824890">
    <property type="component" value="Unassembled WGS sequence"/>
</dbReference>
<reference evidence="9 10" key="1">
    <citation type="submission" date="2021-05" db="EMBL/GenBank/DDBJ databases">
        <title>Genome Assembly of Synthetic Allotetraploid Brassica napus Reveals Homoeologous Exchanges between Subgenomes.</title>
        <authorList>
            <person name="Davis J.T."/>
        </authorList>
    </citation>
    <scope>NUCLEOTIDE SEQUENCE [LARGE SCALE GENOMIC DNA]</scope>
    <source>
        <strain evidence="10">cv. Da-Ae</strain>
        <tissue evidence="9">Seedling</tissue>
    </source>
</reference>